<keyword evidence="2" id="KW-1185">Reference proteome</keyword>
<comment type="caution">
    <text evidence="1">The sequence shown here is derived from an EMBL/GenBank/DDBJ whole genome shotgun (WGS) entry which is preliminary data.</text>
</comment>
<evidence type="ECO:0008006" key="3">
    <source>
        <dbReference type="Google" id="ProtNLM"/>
    </source>
</evidence>
<accession>A0ABR4ZBQ9</accession>
<evidence type="ECO:0000313" key="2">
    <source>
        <dbReference type="Proteomes" id="UP000031364"/>
    </source>
</evidence>
<name>A0ABR4ZBQ9_9NOCA</name>
<sequence>MQTMPTRRSRLPAALGALLIAATTTGCIGAVDRADFERTLRTRGGGLVSALPAAAFDALHRRLGVDDLQASVILFTTPDSSQFRLTTIDQPPQVSRYFNDHHNLAGQDTAVRLRIRVPGHPDQQDDYTYANGALHGPDPVHVSALDDLDAESFAVRDVSGLRALEQIIDTAVTRTQVDGGYVSAIVVNRIGTEIIMTVNVASARTTMIAQFDQAGNMLRMRQA</sequence>
<protein>
    <recommendedName>
        <fullName evidence="3">Lipoprotein</fullName>
    </recommendedName>
</protein>
<dbReference type="Proteomes" id="UP000031364">
    <property type="component" value="Unassembled WGS sequence"/>
</dbReference>
<evidence type="ECO:0000313" key="1">
    <source>
        <dbReference type="EMBL" id="KIA62760.1"/>
    </source>
</evidence>
<reference evidence="1 2" key="1">
    <citation type="journal article" date="2014" name="Int. J. Syst. Evol. Microbiol.">
        <title>Nocardia vulneris sp. nov., isolated from wounds of human patients in North America.</title>
        <authorList>
            <person name="Lasker B.A."/>
            <person name="Bell M."/>
            <person name="Klenk H.P."/>
            <person name="Sproer C."/>
            <person name="Schumann C."/>
            <person name="Schumann P."/>
            <person name="Brown J.M."/>
        </authorList>
    </citation>
    <scope>NUCLEOTIDE SEQUENCE [LARGE SCALE GENOMIC DNA]</scope>
    <source>
        <strain evidence="1 2">W9851</strain>
    </source>
</reference>
<gene>
    <name evidence="1" type="ORF">FG87_22840</name>
</gene>
<proteinExistence type="predicted"/>
<organism evidence="1 2">
    <name type="scientific">Nocardia vulneris</name>
    <dbReference type="NCBI Taxonomy" id="1141657"/>
    <lineage>
        <taxon>Bacteria</taxon>
        <taxon>Bacillati</taxon>
        <taxon>Actinomycetota</taxon>
        <taxon>Actinomycetes</taxon>
        <taxon>Mycobacteriales</taxon>
        <taxon>Nocardiaceae</taxon>
        <taxon>Nocardia</taxon>
    </lineage>
</organism>
<dbReference type="EMBL" id="JNFP01000028">
    <property type="protein sequence ID" value="KIA62760.1"/>
    <property type="molecule type" value="Genomic_DNA"/>
</dbReference>
<dbReference type="PROSITE" id="PS51257">
    <property type="entry name" value="PROKAR_LIPOPROTEIN"/>
    <property type="match status" value="1"/>
</dbReference>